<organism evidence="8 9">
    <name type="scientific">Aquimarina spongiae</name>
    <dbReference type="NCBI Taxonomy" id="570521"/>
    <lineage>
        <taxon>Bacteria</taxon>
        <taxon>Pseudomonadati</taxon>
        <taxon>Bacteroidota</taxon>
        <taxon>Flavobacteriia</taxon>
        <taxon>Flavobacteriales</taxon>
        <taxon>Flavobacteriaceae</taxon>
        <taxon>Aquimarina</taxon>
    </lineage>
</organism>
<dbReference type="CDD" id="cd02149">
    <property type="entry name" value="NfsB-like"/>
    <property type="match status" value="1"/>
</dbReference>
<accession>A0A1M6A3I0</accession>
<dbReference type="Gene3D" id="3.40.109.10">
    <property type="entry name" value="NADH Oxidase"/>
    <property type="match status" value="1"/>
</dbReference>
<dbReference type="PANTHER" id="PTHR43673:SF2">
    <property type="entry name" value="NITROREDUCTASE"/>
    <property type="match status" value="1"/>
</dbReference>
<keyword evidence="9" id="KW-1185">Reference proteome</keyword>
<evidence type="ECO:0000256" key="2">
    <source>
        <dbReference type="ARBA" id="ARBA00007118"/>
    </source>
</evidence>
<evidence type="ECO:0000259" key="7">
    <source>
        <dbReference type="Pfam" id="PF00881"/>
    </source>
</evidence>
<evidence type="ECO:0000256" key="3">
    <source>
        <dbReference type="ARBA" id="ARBA00022630"/>
    </source>
</evidence>
<dbReference type="Proteomes" id="UP000184432">
    <property type="component" value="Unassembled WGS sequence"/>
</dbReference>
<evidence type="ECO:0000313" key="8">
    <source>
        <dbReference type="EMBL" id="SHI31000.1"/>
    </source>
</evidence>
<keyword evidence="6" id="KW-0560">Oxidoreductase</keyword>
<name>A0A1M6A3I0_9FLAO</name>
<dbReference type="STRING" id="570521.SAMN04488508_10160"/>
<reference evidence="9" key="1">
    <citation type="submission" date="2016-11" db="EMBL/GenBank/DDBJ databases">
        <authorList>
            <person name="Varghese N."/>
            <person name="Submissions S."/>
        </authorList>
    </citation>
    <scope>NUCLEOTIDE SEQUENCE [LARGE SCALE GENOMIC DNA]</scope>
    <source>
        <strain evidence="9">DSM 22623</strain>
    </source>
</reference>
<dbReference type="AlphaFoldDB" id="A0A1M6A3I0"/>
<comment type="cofactor">
    <cofactor evidence="1">
        <name>FMN</name>
        <dbReference type="ChEBI" id="CHEBI:58210"/>
    </cofactor>
</comment>
<keyword evidence="5" id="KW-0521">NADP</keyword>
<evidence type="ECO:0000256" key="5">
    <source>
        <dbReference type="ARBA" id="ARBA00022857"/>
    </source>
</evidence>
<gene>
    <name evidence="8" type="ORF">SAMN04488508_10160</name>
</gene>
<evidence type="ECO:0000313" key="9">
    <source>
        <dbReference type="Proteomes" id="UP000184432"/>
    </source>
</evidence>
<dbReference type="GO" id="GO:0016491">
    <property type="term" value="F:oxidoreductase activity"/>
    <property type="evidence" value="ECO:0007669"/>
    <property type="project" value="UniProtKB-KW"/>
</dbReference>
<sequence length="209" mass="24093">MDIIESLRWRYATKKFDAEKILPKEKIDILTEAFNLTATSYGLQPLKLIVIQDKELQEKLVAHSWNQNQVVQASHLLIFCIETQIGETYIDSYFKNVKAIRNTADEILKPFRDQLVDSFKNKPEEEIANWAAKQAYLAMGNLLTVCALEKIDACPMEGFIPQKYDEILRLDEKGLTSVLVLPVGYRAEDDMFSDFKKVRRSTKDTIINI</sequence>
<dbReference type="SUPFAM" id="SSF55469">
    <property type="entry name" value="FMN-dependent nitroreductase-like"/>
    <property type="match status" value="1"/>
</dbReference>
<dbReference type="InterPro" id="IPR000415">
    <property type="entry name" value="Nitroreductase-like"/>
</dbReference>
<protein>
    <submittedName>
        <fullName evidence="8">Nitroreductase</fullName>
    </submittedName>
</protein>
<feature type="domain" description="Nitroreductase" evidence="7">
    <location>
        <begin position="7"/>
        <end position="185"/>
    </location>
</feature>
<dbReference type="EMBL" id="FQYP01000001">
    <property type="protein sequence ID" value="SHI31000.1"/>
    <property type="molecule type" value="Genomic_DNA"/>
</dbReference>
<keyword evidence="3" id="KW-0285">Flavoprotein</keyword>
<dbReference type="OrthoDB" id="9809288at2"/>
<dbReference type="InterPro" id="IPR033878">
    <property type="entry name" value="NfsB-like"/>
</dbReference>
<evidence type="ECO:0000256" key="1">
    <source>
        <dbReference type="ARBA" id="ARBA00001917"/>
    </source>
</evidence>
<comment type="similarity">
    <text evidence="2">Belongs to the nitroreductase family.</text>
</comment>
<proteinExistence type="inferred from homology"/>
<dbReference type="InterPro" id="IPR029479">
    <property type="entry name" value="Nitroreductase"/>
</dbReference>
<dbReference type="RefSeq" id="WP_073312399.1">
    <property type="nucleotide sequence ID" value="NZ_FQYP01000001.1"/>
</dbReference>
<dbReference type="PANTHER" id="PTHR43673">
    <property type="entry name" value="NAD(P)H NITROREDUCTASE YDGI-RELATED"/>
    <property type="match status" value="1"/>
</dbReference>
<dbReference type="Pfam" id="PF00881">
    <property type="entry name" value="Nitroreductase"/>
    <property type="match status" value="1"/>
</dbReference>
<evidence type="ECO:0000256" key="6">
    <source>
        <dbReference type="ARBA" id="ARBA00023002"/>
    </source>
</evidence>
<evidence type="ECO:0000256" key="4">
    <source>
        <dbReference type="ARBA" id="ARBA00022643"/>
    </source>
</evidence>
<keyword evidence="4" id="KW-0288">FMN</keyword>